<dbReference type="Proteomes" id="UP000015102">
    <property type="component" value="Unassembled WGS sequence"/>
</dbReference>
<feature type="compositionally biased region" description="Basic and acidic residues" evidence="1">
    <location>
        <begin position="145"/>
        <end position="185"/>
    </location>
</feature>
<dbReference type="AlphaFoldDB" id="T1GVP0"/>
<keyword evidence="3" id="KW-1185">Reference proteome</keyword>
<feature type="compositionally biased region" description="Polar residues" evidence="1">
    <location>
        <begin position="849"/>
        <end position="868"/>
    </location>
</feature>
<reference evidence="3" key="1">
    <citation type="submission" date="2013-02" db="EMBL/GenBank/DDBJ databases">
        <authorList>
            <person name="Hughes D."/>
        </authorList>
    </citation>
    <scope>NUCLEOTIDE SEQUENCE</scope>
    <source>
        <strain>Durham</strain>
        <strain evidence="3">NC isolate 2 -- Noor lab</strain>
    </source>
</reference>
<dbReference type="GO" id="GO:0005677">
    <property type="term" value="C:chromatin silencing complex"/>
    <property type="evidence" value="ECO:0007669"/>
    <property type="project" value="TreeGrafter"/>
</dbReference>
<organism evidence="2 3">
    <name type="scientific">Megaselia scalaris</name>
    <name type="common">Humpbacked fly</name>
    <name type="synonym">Phora scalaris</name>
    <dbReference type="NCBI Taxonomy" id="36166"/>
    <lineage>
        <taxon>Eukaryota</taxon>
        <taxon>Metazoa</taxon>
        <taxon>Ecdysozoa</taxon>
        <taxon>Arthropoda</taxon>
        <taxon>Hexapoda</taxon>
        <taxon>Insecta</taxon>
        <taxon>Pterygota</taxon>
        <taxon>Neoptera</taxon>
        <taxon>Endopterygota</taxon>
        <taxon>Diptera</taxon>
        <taxon>Brachycera</taxon>
        <taxon>Muscomorpha</taxon>
        <taxon>Platypezoidea</taxon>
        <taxon>Phoridae</taxon>
        <taxon>Megaseliini</taxon>
        <taxon>Megaselia</taxon>
    </lineage>
</organism>
<sequence length="877" mass="98365">MLKHLDIQISGFDKILPPEEKIITDLKSSISENVKTKYRAAAAVGKAITTTSNSSTMKPTEDTSSASKASDVHKDKDAKEKDKEPSLNSAVETNDGKIKQPQQKKKTKANKPVIKKVKTITASAILVKKHKSVKTVKKLVVPHKNNKDVEKPQKKEVTKKDKEEEKVKEKEKEKDAGETGKDKAPKKVATRKVLPSPVTSVKQQNVATKRSRSAIADMLTTPSPVAKKVSSQKRTPTPRSKSLEVSKKSKICEEKNSEDPPAKEEPPDKKDKLPPEKDIPIVEETVPPKIVEEEKQIEKIAEEKIIKAETKDNKEIEKKPQKDKDIIQKEDKKDCNEKMENIVVLEVSKDVEKKETAPPEGPIKKKPIKKKEPSIPKATLRKYNLVPKQLLKKLHKKVLPKPIEKTKKPLEDEPPKKKDVYDFKSGSESDEEIKMELPTLKILKEYSDEDDKPLGLLTKDKPTVSENPSEVIESPKVEPQKVDKVEEKEKPKPPKKDKKSDEKSTVSPKKETKPPAKKPPKKEKIIISSSEIESSSSEEEIYLGPKRHRMASLNASAKVQCLYENESRTAQELGLSRTIVHHLPKVQTIPGAEAETAKVIEKPIVPVKKESSDEKDSSDVEIADMKRELRNAPGLRGAGKLGNSMTCPVLRVPMTLMKKAQKNEKDALAKKAVEKPKKILEKKVKLVKPKEAKIDPRKRLPLKKRKRPKKEDSSNESGVILGKKRIASLNASAIVAATYEVERHLDRNLATDCSSYESLVEEVKKDSIKNQDNLHQQNSPKKIKQEKDIKTEIKEELKDVSRPTSTSVVIVQDTDVTITGMYVNTATGSSQESYCKMQYRVTEERVVRPSSSEPPKSYTPLSALSNSAHPWKQLEID</sequence>
<feature type="compositionally biased region" description="Basic residues" evidence="1">
    <location>
        <begin position="102"/>
        <end position="118"/>
    </location>
</feature>
<evidence type="ECO:0000313" key="3">
    <source>
        <dbReference type="Proteomes" id="UP000015102"/>
    </source>
</evidence>
<dbReference type="InterPro" id="IPR053032">
    <property type="entry name" value="BAH_domain-containing"/>
</dbReference>
<reference evidence="2" key="2">
    <citation type="submission" date="2015-06" db="UniProtKB">
        <authorList>
            <consortium name="EnsemblMetazoa"/>
        </authorList>
    </citation>
    <scope>IDENTIFICATION</scope>
</reference>
<feature type="compositionally biased region" description="Low complexity" evidence="1">
    <location>
        <begin position="526"/>
        <end position="535"/>
    </location>
</feature>
<feature type="compositionally biased region" description="Basic and acidic residues" evidence="1">
    <location>
        <begin position="473"/>
        <end position="514"/>
    </location>
</feature>
<feature type="compositionally biased region" description="Basic and acidic residues" evidence="1">
    <location>
        <begin position="241"/>
        <end position="280"/>
    </location>
</feature>
<dbReference type="GO" id="GO:0045892">
    <property type="term" value="P:negative regulation of DNA-templated transcription"/>
    <property type="evidence" value="ECO:0007669"/>
    <property type="project" value="TreeGrafter"/>
</dbReference>
<feature type="region of interest" description="Disordered" evidence="1">
    <location>
        <begin position="396"/>
        <end position="540"/>
    </location>
</feature>
<dbReference type="PANTHER" id="PTHR46576:SF1">
    <property type="entry name" value="BROMO ADJACENT HOMOLOGY DOMAIN-CONTAINING 1 PROTEIN"/>
    <property type="match status" value="1"/>
</dbReference>
<dbReference type="EMBL" id="CAQQ02391342">
    <property type="status" value="NOT_ANNOTATED_CDS"/>
    <property type="molecule type" value="Genomic_DNA"/>
</dbReference>
<feature type="compositionally biased region" description="Basic and acidic residues" evidence="1">
    <location>
        <begin position="70"/>
        <end position="85"/>
    </location>
</feature>
<evidence type="ECO:0000256" key="1">
    <source>
        <dbReference type="SAM" id="MobiDB-lite"/>
    </source>
</evidence>
<feature type="region of interest" description="Disordered" evidence="1">
    <location>
        <begin position="844"/>
        <end position="877"/>
    </location>
</feature>
<feature type="region of interest" description="Disordered" evidence="1">
    <location>
        <begin position="690"/>
        <end position="717"/>
    </location>
</feature>
<feature type="compositionally biased region" description="Polar residues" evidence="1">
    <location>
        <begin position="48"/>
        <end position="68"/>
    </location>
</feature>
<evidence type="ECO:0000313" key="2">
    <source>
        <dbReference type="EnsemblMetazoa" id="MESCA007853-PA"/>
    </source>
</evidence>
<feature type="compositionally biased region" description="Basic and acidic residues" evidence="1">
    <location>
        <begin position="402"/>
        <end position="435"/>
    </location>
</feature>
<dbReference type="OMA" id="YVNKTEP"/>
<feature type="compositionally biased region" description="Basic residues" evidence="1">
    <location>
        <begin position="127"/>
        <end position="141"/>
    </location>
</feature>
<feature type="region of interest" description="Disordered" evidence="1">
    <location>
        <begin position="48"/>
        <end position="288"/>
    </location>
</feature>
<dbReference type="GO" id="GO:0003682">
    <property type="term" value="F:chromatin binding"/>
    <property type="evidence" value="ECO:0007669"/>
    <property type="project" value="TreeGrafter"/>
</dbReference>
<dbReference type="HOGENOM" id="CLU_327976_0_0_1"/>
<name>T1GVP0_MEGSC</name>
<dbReference type="GO" id="GO:0000976">
    <property type="term" value="F:transcription cis-regulatory region binding"/>
    <property type="evidence" value="ECO:0007669"/>
    <property type="project" value="TreeGrafter"/>
</dbReference>
<feature type="compositionally biased region" description="Basic residues" evidence="1">
    <location>
        <begin position="699"/>
        <end position="708"/>
    </location>
</feature>
<proteinExistence type="predicted"/>
<dbReference type="GO" id="GO:0031507">
    <property type="term" value="P:heterochromatin formation"/>
    <property type="evidence" value="ECO:0007669"/>
    <property type="project" value="TreeGrafter"/>
</dbReference>
<dbReference type="PANTHER" id="PTHR46576">
    <property type="entry name" value="BROMO ADJACENT HOMOLOGY DOMAIN-CONTAINING 1 PROTEIN"/>
    <property type="match status" value="1"/>
</dbReference>
<accession>T1GVP0</accession>
<feature type="compositionally biased region" description="Polar residues" evidence="1">
    <location>
        <begin position="197"/>
        <end position="208"/>
    </location>
</feature>
<dbReference type="STRING" id="36166.T1GVP0"/>
<protein>
    <submittedName>
        <fullName evidence="2">Uncharacterized protein</fullName>
    </submittedName>
</protein>
<dbReference type="EnsemblMetazoa" id="MESCA007853-RA">
    <property type="protein sequence ID" value="MESCA007853-PA"/>
    <property type="gene ID" value="MESCA007853"/>
</dbReference>
<feature type="region of interest" description="Disordered" evidence="1">
    <location>
        <begin position="351"/>
        <end position="376"/>
    </location>
</feature>
<dbReference type="EMBL" id="CAQQ02391341">
    <property type="status" value="NOT_ANNOTATED_CDS"/>
    <property type="molecule type" value="Genomic_DNA"/>
</dbReference>